<dbReference type="InterPro" id="IPR036388">
    <property type="entry name" value="WH-like_DNA-bd_sf"/>
</dbReference>
<accession>A0A4U8Z6Z6</accession>
<dbReference type="Gene3D" id="3.40.190.290">
    <property type="match status" value="1"/>
</dbReference>
<dbReference type="InterPro" id="IPR036390">
    <property type="entry name" value="WH_DNA-bd_sf"/>
</dbReference>
<keyword evidence="4" id="KW-0804">Transcription</keyword>
<evidence type="ECO:0000256" key="4">
    <source>
        <dbReference type="ARBA" id="ARBA00023163"/>
    </source>
</evidence>
<dbReference type="AlphaFoldDB" id="A0A4U8Z6Z6"/>
<gene>
    <name evidence="6" type="ORF">MTUNDRAET4_0235</name>
</gene>
<keyword evidence="2" id="KW-0805">Transcription regulation</keyword>
<dbReference type="KEGG" id="mtun:MTUNDRAET4_0235.1"/>
<dbReference type="InterPro" id="IPR050950">
    <property type="entry name" value="HTH-type_LysR_regulators"/>
</dbReference>
<proteinExistence type="inferred from homology"/>
<evidence type="ECO:0000259" key="5">
    <source>
        <dbReference type="PROSITE" id="PS50931"/>
    </source>
</evidence>
<dbReference type="InterPro" id="IPR000847">
    <property type="entry name" value="LysR_HTH_N"/>
</dbReference>
<geneLocation type="plasmid" evidence="6 7">
    <name>2</name>
</geneLocation>
<dbReference type="GO" id="GO:0005829">
    <property type="term" value="C:cytosol"/>
    <property type="evidence" value="ECO:0007669"/>
    <property type="project" value="TreeGrafter"/>
</dbReference>
<dbReference type="InterPro" id="IPR005119">
    <property type="entry name" value="LysR_subst-bd"/>
</dbReference>
<name>A0A4U8Z6Z6_METTU</name>
<dbReference type="PRINTS" id="PR00039">
    <property type="entry name" value="HTHLYSR"/>
</dbReference>
<dbReference type="PROSITE" id="PS50931">
    <property type="entry name" value="HTH_LYSR"/>
    <property type="match status" value="1"/>
</dbReference>
<dbReference type="Proteomes" id="UP000294360">
    <property type="component" value="Plasmid 2"/>
</dbReference>
<comment type="similarity">
    <text evidence="1">Belongs to the LysR transcriptional regulatory family.</text>
</comment>
<evidence type="ECO:0000256" key="1">
    <source>
        <dbReference type="ARBA" id="ARBA00009437"/>
    </source>
</evidence>
<sequence length="285" mass="31045">MDSRHLPLFLAVMHYRSIGRAAASLDMTQPAASRILKKLESEVGAILFERHSAGVVPTIYAECLLPFAEEVISNSRTALEEVAALKGNGVSIARVGAVASIASSFLPRAVDRLLKRWPNLRIQLLEAVDDQLSDALARGDIDIAIAGRMQHNEVPFSRPSMLSDTLAVIATRHHPLSGQSEVSLPDLLRFRWVLPPRTTLPMQEFQRRFLVAGLSPPAATVETRSVSAIRALVASTDMLSWQPRAILSLDGAPRAASSNYRRRSLCGSVSSMSSNGSEAFSRRPL</sequence>
<dbReference type="SUPFAM" id="SSF46785">
    <property type="entry name" value="Winged helix' DNA-binding domain"/>
    <property type="match status" value="1"/>
</dbReference>
<dbReference type="SUPFAM" id="SSF53850">
    <property type="entry name" value="Periplasmic binding protein-like II"/>
    <property type="match status" value="1"/>
</dbReference>
<dbReference type="Gene3D" id="1.10.10.10">
    <property type="entry name" value="Winged helix-like DNA-binding domain superfamily/Winged helix DNA-binding domain"/>
    <property type="match status" value="1"/>
</dbReference>
<dbReference type="PANTHER" id="PTHR30419:SF8">
    <property type="entry name" value="NITROGEN ASSIMILATION TRANSCRIPTIONAL ACTIVATOR-RELATED"/>
    <property type="match status" value="1"/>
</dbReference>
<feature type="domain" description="HTH lysR-type" evidence="5">
    <location>
        <begin position="1"/>
        <end position="58"/>
    </location>
</feature>
<keyword evidence="3" id="KW-0238">DNA-binding</keyword>
<dbReference type="PANTHER" id="PTHR30419">
    <property type="entry name" value="HTH-TYPE TRANSCRIPTIONAL REGULATOR YBHD"/>
    <property type="match status" value="1"/>
</dbReference>
<organism evidence="6 7">
    <name type="scientific">Methylocella tundrae</name>
    <dbReference type="NCBI Taxonomy" id="227605"/>
    <lineage>
        <taxon>Bacteria</taxon>
        <taxon>Pseudomonadati</taxon>
        <taxon>Pseudomonadota</taxon>
        <taxon>Alphaproteobacteria</taxon>
        <taxon>Hyphomicrobiales</taxon>
        <taxon>Beijerinckiaceae</taxon>
        <taxon>Methylocella</taxon>
    </lineage>
</organism>
<dbReference type="Pfam" id="PF00126">
    <property type="entry name" value="HTH_1"/>
    <property type="match status" value="1"/>
</dbReference>
<protein>
    <submittedName>
        <fullName evidence="6">Transcriptional regulator, LysR-family</fullName>
    </submittedName>
</protein>
<dbReference type="EMBL" id="LR536451">
    <property type="protein sequence ID" value="VFU16583.1"/>
    <property type="molecule type" value="Genomic_DNA"/>
</dbReference>
<evidence type="ECO:0000256" key="3">
    <source>
        <dbReference type="ARBA" id="ARBA00023125"/>
    </source>
</evidence>
<reference evidence="6 7" key="1">
    <citation type="submission" date="2019-03" db="EMBL/GenBank/DDBJ databases">
        <authorList>
            <person name="Kox A.R. M."/>
        </authorList>
    </citation>
    <scope>NUCLEOTIDE SEQUENCE [LARGE SCALE GENOMIC DNA]</scope>
    <source>
        <strain evidence="6">MTUNDRAET4 annotated genome</strain>
        <plasmid evidence="7">2</plasmid>
    </source>
</reference>
<dbReference type="GO" id="GO:0003700">
    <property type="term" value="F:DNA-binding transcription factor activity"/>
    <property type="evidence" value="ECO:0007669"/>
    <property type="project" value="InterPro"/>
</dbReference>
<evidence type="ECO:0000313" key="7">
    <source>
        <dbReference type="Proteomes" id="UP000294360"/>
    </source>
</evidence>
<dbReference type="RefSeq" id="WP_166796065.1">
    <property type="nucleotide sequence ID" value="NZ_LR536451.1"/>
</dbReference>
<keyword evidence="6" id="KW-0614">Plasmid</keyword>
<dbReference type="Pfam" id="PF03466">
    <property type="entry name" value="LysR_substrate"/>
    <property type="match status" value="1"/>
</dbReference>
<dbReference type="GO" id="GO:0003677">
    <property type="term" value="F:DNA binding"/>
    <property type="evidence" value="ECO:0007669"/>
    <property type="project" value="UniProtKB-KW"/>
</dbReference>
<evidence type="ECO:0000256" key="2">
    <source>
        <dbReference type="ARBA" id="ARBA00023015"/>
    </source>
</evidence>
<evidence type="ECO:0000313" key="6">
    <source>
        <dbReference type="EMBL" id="VFU16583.1"/>
    </source>
</evidence>